<evidence type="ECO:0000313" key="6">
    <source>
        <dbReference type="Proteomes" id="UP001078443"/>
    </source>
</evidence>
<dbReference type="Pfam" id="PF01168">
    <property type="entry name" value="Ala_racemase_N"/>
    <property type="match status" value="1"/>
</dbReference>
<dbReference type="Proteomes" id="UP001078443">
    <property type="component" value="Unassembled WGS sequence"/>
</dbReference>
<dbReference type="PROSITE" id="PS01211">
    <property type="entry name" value="UPF0001"/>
    <property type="match status" value="1"/>
</dbReference>
<comment type="function">
    <text evidence="2">Pyridoxal 5'-phosphate (PLP)-binding protein, which is involved in PLP homeostasis.</text>
</comment>
<evidence type="ECO:0000259" key="4">
    <source>
        <dbReference type="Pfam" id="PF01168"/>
    </source>
</evidence>
<keyword evidence="6" id="KW-1185">Reference proteome</keyword>
<evidence type="ECO:0000256" key="1">
    <source>
        <dbReference type="ARBA" id="ARBA00022898"/>
    </source>
</evidence>
<dbReference type="InterPro" id="IPR029066">
    <property type="entry name" value="PLP-binding_barrel"/>
</dbReference>
<comment type="similarity">
    <text evidence="2 3">Belongs to the pyridoxal phosphate-binding protein YggS/PROSC family.</text>
</comment>
<dbReference type="CDD" id="cd00635">
    <property type="entry name" value="PLPDE_III_YBL036c_like"/>
    <property type="match status" value="1"/>
</dbReference>
<keyword evidence="1 2" id="KW-0663">Pyridoxal phosphate</keyword>
<feature type="domain" description="Alanine racemase N-terminal" evidence="4">
    <location>
        <begin position="2"/>
        <end position="215"/>
    </location>
</feature>
<dbReference type="PIRSF" id="PIRSF004848">
    <property type="entry name" value="YBL036c_PLPDEIII"/>
    <property type="match status" value="1"/>
</dbReference>
<dbReference type="InterPro" id="IPR001608">
    <property type="entry name" value="Ala_racemase_N"/>
</dbReference>
<evidence type="ECO:0000313" key="5">
    <source>
        <dbReference type="EMBL" id="MCY6483722.1"/>
    </source>
</evidence>
<evidence type="ECO:0000256" key="2">
    <source>
        <dbReference type="HAMAP-Rule" id="MF_02087"/>
    </source>
</evidence>
<name>A0ABT4CXJ7_9CLOT</name>
<sequence>MSIKENIKKVNAYIPKDVKLVAVSKTRKLEELEEVYSIGVRDFGENKVQELAEKYDNFHKDVKWHFIGHLQRNKVKYIVGKVSLIHSLDSIKLLEEIEKKYVAAGQVADVLIQINIGRDPNKSGVLLEELDELINICEKCNNVKVKGLMTILPKGDELSNRNYFRQMKEVYDDLYEKQYKNIRMKYLSMGMTGDYKIAISEGANMVRVGEGIFGKRIYNNI</sequence>
<organism evidence="5 6">
    <name type="scientific">Clostridium aestuarii</name>
    <dbReference type="NCBI Taxonomy" id="338193"/>
    <lineage>
        <taxon>Bacteria</taxon>
        <taxon>Bacillati</taxon>
        <taxon>Bacillota</taxon>
        <taxon>Clostridia</taxon>
        <taxon>Eubacteriales</taxon>
        <taxon>Clostridiaceae</taxon>
        <taxon>Clostridium</taxon>
    </lineage>
</organism>
<dbReference type="HAMAP" id="MF_02087">
    <property type="entry name" value="PLP_homeostasis"/>
    <property type="match status" value="1"/>
</dbReference>
<gene>
    <name evidence="5" type="ORF">OW763_05085</name>
</gene>
<dbReference type="InterPro" id="IPR011078">
    <property type="entry name" value="PyrdxlP_homeostasis"/>
</dbReference>
<proteinExistence type="inferred from homology"/>
<dbReference type="NCBIfam" id="TIGR00044">
    <property type="entry name" value="YggS family pyridoxal phosphate-dependent enzyme"/>
    <property type="match status" value="1"/>
</dbReference>
<dbReference type="RefSeq" id="WP_268039997.1">
    <property type="nucleotide sequence ID" value="NZ_JAPQER010000002.1"/>
</dbReference>
<accession>A0ABT4CXJ7</accession>
<dbReference type="EMBL" id="JAPQER010000002">
    <property type="protein sequence ID" value="MCY6483722.1"/>
    <property type="molecule type" value="Genomic_DNA"/>
</dbReference>
<evidence type="ECO:0000256" key="3">
    <source>
        <dbReference type="RuleBase" id="RU004514"/>
    </source>
</evidence>
<feature type="modified residue" description="N6-(pyridoxal phosphate)lysine" evidence="2">
    <location>
        <position position="25"/>
    </location>
</feature>
<protein>
    <recommendedName>
        <fullName evidence="2">Pyridoxal phosphate homeostasis protein</fullName>
        <shortName evidence="2">PLP homeostasis protein</shortName>
    </recommendedName>
</protein>
<comment type="caution">
    <text evidence="5">The sequence shown here is derived from an EMBL/GenBank/DDBJ whole genome shotgun (WGS) entry which is preliminary data.</text>
</comment>
<dbReference type="PANTHER" id="PTHR10146:SF14">
    <property type="entry name" value="PYRIDOXAL PHOSPHATE HOMEOSTASIS PROTEIN"/>
    <property type="match status" value="1"/>
</dbReference>
<dbReference type="PANTHER" id="PTHR10146">
    <property type="entry name" value="PROLINE SYNTHETASE CO-TRANSCRIBED BACTERIAL HOMOLOG PROTEIN"/>
    <property type="match status" value="1"/>
</dbReference>
<dbReference type="Gene3D" id="3.20.20.10">
    <property type="entry name" value="Alanine racemase"/>
    <property type="match status" value="1"/>
</dbReference>
<reference evidence="5" key="1">
    <citation type="submission" date="2022-12" db="EMBL/GenBank/DDBJ databases">
        <authorList>
            <person name="Wang J."/>
        </authorList>
    </citation>
    <scope>NUCLEOTIDE SEQUENCE</scope>
    <source>
        <strain evidence="5">HY-45-18</strain>
    </source>
</reference>
<dbReference type="SUPFAM" id="SSF51419">
    <property type="entry name" value="PLP-binding barrel"/>
    <property type="match status" value="1"/>
</dbReference>